<protein>
    <submittedName>
        <fullName evidence="2">Uncharacterized protein</fullName>
    </submittedName>
</protein>
<evidence type="ECO:0000313" key="3">
    <source>
        <dbReference type="Proteomes" id="UP001175271"/>
    </source>
</evidence>
<reference evidence="2" key="1">
    <citation type="submission" date="2023-06" db="EMBL/GenBank/DDBJ databases">
        <title>Genomic analysis of the entomopathogenic nematode Steinernema hermaphroditum.</title>
        <authorList>
            <person name="Schwarz E.M."/>
            <person name="Heppert J.K."/>
            <person name="Baniya A."/>
            <person name="Schwartz H.T."/>
            <person name="Tan C.-H."/>
            <person name="Antoshechkin I."/>
            <person name="Sternberg P.W."/>
            <person name="Goodrich-Blair H."/>
            <person name="Dillman A.R."/>
        </authorList>
    </citation>
    <scope>NUCLEOTIDE SEQUENCE</scope>
    <source>
        <strain evidence="2">PS9179</strain>
        <tissue evidence="2">Whole animal</tissue>
    </source>
</reference>
<proteinExistence type="predicted"/>
<dbReference type="AlphaFoldDB" id="A0AA39HWZ6"/>
<dbReference type="EMBL" id="JAUCMV010000003">
    <property type="protein sequence ID" value="KAK0413646.1"/>
    <property type="molecule type" value="Genomic_DNA"/>
</dbReference>
<evidence type="ECO:0000313" key="2">
    <source>
        <dbReference type="EMBL" id="KAK0413646.1"/>
    </source>
</evidence>
<evidence type="ECO:0000256" key="1">
    <source>
        <dbReference type="SAM" id="Coils"/>
    </source>
</evidence>
<sequence length="93" mass="10994">MSNAPNHTFYVDQESFELDHVLNQLDDLCYRIQREHLLGRQHFLENENAVMYLQLQELRLICAQIELENARLENRITEMILEHVANAVSAEKN</sequence>
<name>A0AA39HWZ6_9BILA</name>
<feature type="coiled-coil region" evidence="1">
    <location>
        <begin position="53"/>
        <end position="82"/>
    </location>
</feature>
<comment type="caution">
    <text evidence="2">The sequence shown here is derived from an EMBL/GenBank/DDBJ whole genome shotgun (WGS) entry which is preliminary data.</text>
</comment>
<accession>A0AA39HWZ6</accession>
<keyword evidence="3" id="KW-1185">Reference proteome</keyword>
<keyword evidence="1" id="KW-0175">Coiled coil</keyword>
<dbReference type="Proteomes" id="UP001175271">
    <property type="component" value="Unassembled WGS sequence"/>
</dbReference>
<organism evidence="2 3">
    <name type="scientific">Steinernema hermaphroditum</name>
    <dbReference type="NCBI Taxonomy" id="289476"/>
    <lineage>
        <taxon>Eukaryota</taxon>
        <taxon>Metazoa</taxon>
        <taxon>Ecdysozoa</taxon>
        <taxon>Nematoda</taxon>
        <taxon>Chromadorea</taxon>
        <taxon>Rhabditida</taxon>
        <taxon>Tylenchina</taxon>
        <taxon>Panagrolaimomorpha</taxon>
        <taxon>Strongyloidoidea</taxon>
        <taxon>Steinernematidae</taxon>
        <taxon>Steinernema</taxon>
    </lineage>
</organism>
<gene>
    <name evidence="2" type="ORF">QR680_006924</name>
</gene>